<keyword evidence="2" id="KW-0812">Transmembrane</keyword>
<evidence type="ECO:0000256" key="1">
    <source>
        <dbReference type="SAM" id="MobiDB-lite"/>
    </source>
</evidence>
<accession>A0A178ZQD9</accession>
<feature type="compositionally biased region" description="Low complexity" evidence="1">
    <location>
        <begin position="275"/>
        <end position="286"/>
    </location>
</feature>
<feature type="region of interest" description="Disordered" evidence="1">
    <location>
        <begin position="260"/>
        <end position="286"/>
    </location>
</feature>
<feature type="region of interest" description="Disordered" evidence="1">
    <location>
        <begin position="39"/>
        <end position="155"/>
    </location>
</feature>
<reference evidence="3 4" key="1">
    <citation type="submission" date="2016-04" db="EMBL/GenBank/DDBJ databases">
        <title>Draft genome of Fonsecaea erecta CBS 125763.</title>
        <authorList>
            <person name="Weiss V.A."/>
            <person name="Vicente V.A."/>
            <person name="Raittz R.T."/>
            <person name="Moreno L.F."/>
            <person name="De Souza E.M."/>
            <person name="Pedrosa F.O."/>
            <person name="Steffens M.B."/>
            <person name="Faoro H."/>
            <person name="Tadra-Sfeir M.Z."/>
            <person name="Najafzadeh M.J."/>
            <person name="Felipe M.S."/>
            <person name="Teixeira M."/>
            <person name="Sun J."/>
            <person name="Xi L."/>
            <person name="Gomes R."/>
            <person name="De Azevedo C.M."/>
            <person name="Salgado C.G."/>
            <person name="Da Silva M.B."/>
            <person name="Nascimento M.F."/>
            <person name="Queiroz-Telles F."/>
            <person name="Attili D.S."/>
            <person name="Gorbushina A."/>
        </authorList>
    </citation>
    <scope>NUCLEOTIDE SEQUENCE [LARGE SCALE GENOMIC DNA]</scope>
    <source>
        <strain evidence="3 4">CBS 125763</strain>
    </source>
</reference>
<feature type="transmembrane region" description="Helical" evidence="2">
    <location>
        <begin position="207"/>
        <end position="228"/>
    </location>
</feature>
<evidence type="ECO:0000256" key="2">
    <source>
        <dbReference type="SAM" id="Phobius"/>
    </source>
</evidence>
<dbReference type="GeneID" id="30007596"/>
<dbReference type="Proteomes" id="UP000078343">
    <property type="component" value="Unassembled WGS sequence"/>
</dbReference>
<feature type="compositionally biased region" description="Pro residues" evidence="1">
    <location>
        <begin position="143"/>
        <end position="153"/>
    </location>
</feature>
<dbReference type="EMBL" id="LVYI01000003">
    <property type="protein sequence ID" value="OAP61225.1"/>
    <property type="molecule type" value="Genomic_DNA"/>
</dbReference>
<keyword evidence="4" id="KW-1185">Reference proteome</keyword>
<evidence type="ECO:0000313" key="4">
    <source>
        <dbReference type="Proteomes" id="UP000078343"/>
    </source>
</evidence>
<proteinExistence type="predicted"/>
<keyword evidence="2" id="KW-0472">Membrane</keyword>
<feature type="region of interest" description="Disordered" evidence="1">
    <location>
        <begin position="177"/>
        <end position="199"/>
    </location>
</feature>
<evidence type="ECO:0000313" key="3">
    <source>
        <dbReference type="EMBL" id="OAP61225.1"/>
    </source>
</evidence>
<dbReference type="OrthoDB" id="4160867at2759"/>
<keyword evidence="2" id="KW-1133">Transmembrane helix</keyword>
<protein>
    <submittedName>
        <fullName evidence="3">Uncharacterized protein</fullName>
    </submittedName>
</protein>
<organism evidence="3 4">
    <name type="scientific">Fonsecaea erecta</name>
    <dbReference type="NCBI Taxonomy" id="1367422"/>
    <lineage>
        <taxon>Eukaryota</taxon>
        <taxon>Fungi</taxon>
        <taxon>Dikarya</taxon>
        <taxon>Ascomycota</taxon>
        <taxon>Pezizomycotina</taxon>
        <taxon>Eurotiomycetes</taxon>
        <taxon>Chaetothyriomycetidae</taxon>
        <taxon>Chaetothyriales</taxon>
        <taxon>Herpotrichiellaceae</taxon>
        <taxon>Fonsecaea</taxon>
    </lineage>
</organism>
<feature type="compositionally biased region" description="Pro residues" evidence="1">
    <location>
        <begin position="107"/>
        <end position="117"/>
    </location>
</feature>
<dbReference type="RefSeq" id="XP_018694592.1">
    <property type="nucleotide sequence ID" value="XM_018834942.1"/>
</dbReference>
<comment type="caution">
    <text evidence="3">The sequence shown here is derived from an EMBL/GenBank/DDBJ whole genome shotgun (WGS) entry which is preliminary data.</text>
</comment>
<gene>
    <name evidence="3" type="ORF">AYL99_03426</name>
</gene>
<name>A0A178ZQD9_9EURO</name>
<dbReference type="AlphaFoldDB" id="A0A178ZQD9"/>
<sequence length="286" mass="29786">MSTVPEDGAPSVGMLAIQSLDFLGVDAPHISVDTLRLEESHEAKPTVPIESIGDSMYSLARPRHRPGTGGRKLPTLPPPPRPQNSLDKADSADPLVRNRPAPGTGPQLPPLPPPPRPQNSVDNADSVGPLVHPRSIPGSGGPKLPPLPPPPGPQNGLVKVAAGLFERVVSRVQLMVRSSGGGGEGTPSPSDTANQPMSSHSGISNSAIAFFLAAAGFFFLSLIWNLYIRFGWVRDKARQTDLDAVGAMHLGSLGGDGWGEGRGKARRSPGGWLRAANATPTPVAAV</sequence>